<dbReference type="InterPro" id="IPR002828">
    <property type="entry name" value="SurE-like_Pase/nucleotidase"/>
</dbReference>
<protein>
    <submittedName>
        <fullName evidence="7">Sure-like protein</fullName>
    </submittedName>
</protein>
<reference evidence="7 8" key="1">
    <citation type="journal article" date="2016" name="Mol. Biol. Evol.">
        <title>Comparative Genomics of Early-Diverging Mushroom-Forming Fungi Provides Insights into the Origins of Lignocellulose Decay Capabilities.</title>
        <authorList>
            <person name="Nagy L.G."/>
            <person name="Riley R."/>
            <person name="Tritt A."/>
            <person name="Adam C."/>
            <person name="Daum C."/>
            <person name="Floudas D."/>
            <person name="Sun H."/>
            <person name="Yadav J.S."/>
            <person name="Pangilinan J."/>
            <person name="Larsson K.H."/>
            <person name="Matsuura K."/>
            <person name="Barry K."/>
            <person name="Labutti K."/>
            <person name="Kuo R."/>
            <person name="Ohm R.A."/>
            <person name="Bhattacharya S.S."/>
            <person name="Shirouzu T."/>
            <person name="Yoshinaga Y."/>
            <person name="Martin F.M."/>
            <person name="Grigoriev I.V."/>
            <person name="Hibbett D.S."/>
        </authorList>
    </citation>
    <scope>NUCLEOTIDE SEQUENCE [LARGE SCALE GENOMIC DNA]</scope>
    <source>
        <strain evidence="7 8">CBS 109695</strain>
    </source>
</reference>
<dbReference type="EMBL" id="KV417691">
    <property type="protein sequence ID" value="KZP09864.1"/>
    <property type="molecule type" value="Genomic_DNA"/>
</dbReference>
<evidence type="ECO:0000256" key="1">
    <source>
        <dbReference type="ARBA" id="ARBA00011062"/>
    </source>
</evidence>
<feature type="domain" description="Survival protein SurE-like phosphatase/nucleotidase" evidence="6">
    <location>
        <begin position="22"/>
        <end position="229"/>
    </location>
</feature>
<sequence length="303" mass="31124">MRPQNVLGPLLALASAAQSAQIVLTNDDGWAVAQIRAQKDALTTAGYNVILSAPAQDQSGSGSSSTTPFPPTKNLPSPCEYNSCPTGSPAEGFNASDPSLNYVNGYPVDSAKYGIQYLAPKLFNNTKPDLVVSGPNVGSNTGAVTLLSGTVGAACEAALEGIPALSISGVSTSEVSYTTLLSDPTSQATLAAGIYASLTVKLVQALLANTTTPILPPGIVLNVNYPATDSCAAPSDYKFVLSRIYWNPFHTDVETCGSTTLPTESSVEGTAGCYVSVSVYQASNKLDANATMQGVVLEKLGAC</sequence>
<evidence type="ECO:0000259" key="6">
    <source>
        <dbReference type="Pfam" id="PF01975"/>
    </source>
</evidence>
<dbReference type="PANTHER" id="PTHR30457:SF0">
    <property type="entry name" value="PHOSPHATASE, PUTATIVE (AFU_ORTHOLOGUE AFUA_4G01070)-RELATED"/>
    <property type="match status" value="1"/>
</dbReference>
<comment type="similarity">
    <text evidence="1">Belongs to the SurE nucleotidase family.</text>
</comment>
<dbReference type="PANTHER" id="PTHR30457">
    <property type="entry name" value="5'-NUCLEOTIDASE SURE"/>
    <property type="match status" value="1"/>
</dbReference>
<dbReference type="SUPFAM" id="SSF64167">
    <property type="entry name" value="SurE-like"/>
    <property type="match status" value="1"/>
</dbReference>
<dbReference type="Proteomes" id="UP000076532">
    <property type="component" value="Unassembled WGS sequence"/>
</dbReference>
<name>A0A165YSA7_9AGAM</name>
<feature type="region of interest" description="Disordered" evidence="4">
    <location>
        <begin position="55"/>
        <end position="80"/>
    </location>
</feature>
<evidence type="ECO:0000256" key="4">
    <source>
        <dbReference type="SAM" id="MobiDB-lite"/>
    </source>
</evidence>
<keyword evidence="3" id="KW-0378">Hydrolase</keyword>
<dbReference type="AlphaFoldDB" id="A0A165YSA7"/>
<evidence type="ECO:0000256" key="3">
    <source>
        <dbReference type="ARBA" id="ARBA00022801"/>
    </source>
</evidence>
<dbReference type="Gene3D" id="3.40.1210.10">
    <property type="entry name" value="Survival protein SurE-like phosphatase/nucleotidase"/>
    <property type="match status" value="1"/>
</dbReference>
<dbReference type="GO" id="GO:0008252">
    <property type="term" value="F:nucleotidase activity"/>
    <property type="evidence" value="ECO:0007669"/>
    <property type="project" value="InterPro"/>
</dbReference>
<evidence type="ECO:0000256" key="5">
    <source>
        <dbReference type="SAM" id="SignalP"/>
    </source>
</evidence>
<evidence type="ECO:0000313" key="8">
    <source>
        <dbReference type="Proteomes" id="UP000076532"/>
    </source>
</evidence>
<keyword evidence="5" id="KW-0732">Signal</keyword>
<proteinExistence type="inferred from homology"/>
<dbReference type="InterPro" id="IPR030048">
    <property type="entry name" value="SurE"/>
</dbReference>
<feature type="compositionally biased region" description="Low complexity" evidence="4">
    <location>
        <begin position="55"/>
        <end position="67"/>
    </location>
</feature>
<keyword evidence="8" id="KW-1185">Reference proteome</keyword>
<dbReference type="InterPro" id="IPR036523">
    <property type="entry name" value="SurE-like_sf"/>
</dbReference>
<gene>
    <name evidence="7" type="ORF">FIBSPDRAFT_759323</name>
</gene>
<dbReference type="GO" id="GO:0046872">
    <property type="term" value="F:metal ion binding"/>
    <property type="evidence" value="ECO:0007669"/>
    <property type="project" value="UniProtKB-KW"/>
</dbReference>
<accession>A0A165YSA7</accession>
<feature type="signal peptide" evidence="5">
    <location>
        <begin position="1"/>
        <end position="19"/>
    </location>
</feature>
<dbReference type="Pfam" id="PF01975">
    <property type="entry name" value="SurE"/>
    <property type="match status" value="1"/>
</dbReference>
<dbReference type="STRING" id="436010.A0A165YSA7"/>
<feature type="chain" id="PRO_5007869534" evidence="5">
    <location>
        <begin position="20"/>
        <end position="303"/>
    </location>
</feature>
<evidence type="ECO:0000313" key="7">
    <source>
        <dbReference type="EMBL" id="KZP09864.1"/>
    </source>
</evidence>
<evidence type="ECO:0000256" key="2">
    <source>
        <dbReference type="ARBA" id="ARBA00022723"/>
    </source>
</evidence>
<dbReference type="OrthoDB" id="4018688at2759"/>
<organism evidence="7 8">
    <name type="scientific">Athelia psychrophila</name>
    <dbReference type="NCBI Taxonomy" id="1759441"/>
    <lineage>
        <taxon>Eukaryota</taxon>
        <taxon>Fungi</taxon>
        <taxon>Dikarya</taxon>
        <taxon>Basidiomycota</taxon>
        <taxon>Agaricomycotina</taxon>
        <taxon>Agaricomycetes</taxon>
        <taxon>Agaricomycetidae</taxon>
        <taxon>Atheliales</taxon>
        <taxon>Atheliaceae</taxon>
        <taxon>Athelia</taxon>
    </lineage>
</organism>
<keyword evidence="2" id="KW-0479">Metal-binding</keyword>